<dbReference type="Pfam" id="PF04342">
    <property type="entry name" value="DMT_6"/>
    <property type="match status" value="1"/>
</dbReference>
<reference evidence="2 3" key="1">
    <citation type="journal article" date="2012" name="Environ. Microbiol.">
        <title>The genome sequence of Desulfatibacillum alkenivorans AK-01: a blueprint for anaerobic alkane oxidation.</title>
        <authorList>
            <person name="Callaghan A.V."/>
            <person name="Morris B.E."/>
            <person name="Pereira I.A."/>
            <person name="McInerney M.J."/>
            <person name="Austin R.N."/>
            <person name="Groves J.T."/>
            <person name="Kukor J.J."/>
            <person name="Suflita J.M."/>
            <person name="Young L.Y."/>
            <person name="Zylstra G.J."/>
            <person name="Wawrik B."/>
        </authorList>
    </citation>
    <scope>NUCLEOTIDE SEQUENCE [LARGE SCALE GENOMIC DNA]</scope>
    <source>
        <strain evidence="2 3">AK-01</strain>
    </source>
</reference>
<gene>
    <name evidence="2" type="ordered locus">Dalk_4457</name>
</gene>
<dbReference type="PIRSF" id="PIRSF021239">
    <property type="entry name" value="UCP021239"/>
    <property type="match status" value="1"/>
</dbReference>
<dbReference type="eggNOG" id="COG3169">
    <property type="taxonomic scope" value="Bacteria"/>
</dbReference>
<accession>B8FCH3</accession>
<dbReference type="PANTHER" id="PTHR38482:SF1">
    <property type="entry name" value="DMT FAMILY PROTEIN"/>
    <property type="match status" value="1"/>
</dbReference>
<feature type="transmembrane region" description="Helical" evidence="1">
    <location>
        <begin position="68"/>
        <end position="86"/>
    </location>
</feature>
<dbReference type="RefSeq" id="WP_015949182.1">
    <property type="nucleotide sequence ID" value="NC_011768.1"/>
</dbReference>
<evidence type="ECO:0008006" key="4">
    <source>
        <dbReference type="Google" id="ProtNLM"/>
    </source>
</evidence>
<dbReference type="AlphaFoldDB" id="B8FCH3"/>
<dbReference type="PANTHER" id="PTHR38482">
    <property type="entry name" value="DMT FAMILY PROTEIN"/>
    <property type="match status" value="1"/>
</dbReference>
<feature type="transmembrane region" description="Helical" evidence="1">
    <location>
        <begin position="29"/>
        <end position="47"/>
    </location>
</feature>
<keyword evidence="3" id="KW-1185">Reference proteome</keyword>
<keyword evidence="1" id="KW-0472">Membrane</keyword>
<dbReference type="KEGG" id="dal:Dalk_4457"/>
<evidence type="ECO:0000256" key="1">
    <source>
        <dbReference type="SAM" id="Phobius"/>
    </source>
</evidence>
<evidence type="ECO:0000313" key="2">
    <source>
        <dbReference type="EMBL" id="ACL06136.1"/>
    </source>
</evidence>
<protein>
    <recommendedName>
        <fullName evidence="4">Transmembrane signal peptide protein</fullName>
    </recommendedName>
</protein>
<dbReference type="Proteomes" id="UP000000739">
    <property type="component" value="Chromosome"/>
</dbReference>
<organism evidence="2 3">
    <name type="scientific">Desulfatibacillum aliphaticivorans</name>
    <dbReference type="NCBI Taxonomy" id="218208"/>
    <lineage>
        <taxon>Bacteria</taxon>
        <taxon>Pseudomonadati</taxon>
        <taxon>Thermodesulfobacteriota</taxon>
        <taxon>Desulfobacteria</taxon>
        <taxon>Desulfobacterales</taxon>
        <taxon>Desulfatibacillaceae</taxon>
        <taxon>Desulfatibacillum</taxon>
    </lineage>
</organism>
<feature type="transmembrane region" description="Helical" evidence="1">
    <location>
        <begin position="92"/>
        <end position="109"/>
    </location>
</feature>
<dbReference type="HOGENOM" id="CLU_133782_0_0_7"/>
<evidence type="ECO:0000313" key="3">
    <source>
        <dbReference type="Proteomes" id="UP000000739"/>
    </source>
</evidence>
<keyword evidence="1" id="KW-1133">Transmembrane helix</keyword>
<sequence>MRFLPVLMLVMSNVFMTYAWYGHLKDFRARPLLFVILISWGVAFFEYCLQVPANRLGAGYFSLPQLKVIQEILAMGVFALFCIFYMREKLTWDFLWASLCLAGAAFFMFRNIG</sequence>
<proteinExistence type="predicted"/>
<keyword evidence="1" id="KW-0812">Transmembrane</keyword>
<name>B8FCH3_DESAL</name>
<dbReference type="InterPro" id="IPR007437">
    <property type="entry name" value="DUF486"/>
</dbReference>
<dbReference type="EMBL" id="CP001322">
    <property type="protein sequence ID" value="ACL06136.1"/>
    <property type="molecule type" value="Genomic_DNA"/>
</dbReference>